<dbReference type="PANTHER" id="PTHR11070:SF2">
    <property type="entry name" value="ATP-DEPENDENT DNA HELICASE SRS2"/>
    <property type="match status" value="1"/>
</dbReference>
<dbReference type="AlphaFoldDB" id="A0A1W6L2E0"/>
<protein>
    <recommendedName>
        <fullName evidence="5">DNA 3'-5' helicase II</fullName>
    </recommendedName>
</protein>
<dbReference type="Pfam" id="PF00580">
    <property type="entry name" value="UvrD-helicase"/>
    <property type="match status" value="2"/>
</dbReference>
<evidence type="ECO:0000313" key="7">
    <source>
        <dbReference type="Proteomes" id="UP000193427"/>
    </source>
</evidence>
<dbReference type="InterPro" id="IPR000212">
    <property type="entry name" value="DNA_helicase_UvrD/REP"/>
</dbReference>
<dbReference type="GO" id="GO:0003677">
    <property type="term" value="F:DNA binding"/>
    <property type="evidence" value="ECO:0007669"/>
    <property type="project" value="InterPro"/>
</dbReference>
<evidence type="ECO:0000256" key="5">
    <source>
        <dbReference type="ARBA" id="ARBA00034923"/>
    </source>
</evidence>
<gene>
    <name evidence="6" type="ORF">A4W93_00020</name>
</gene>
<keyword evidence="2" id="KW-0378">Hydrolase</keyword>
<dbReference type="Proteomes" id="UP000193427">
    <property type="component" value="Chromosome"/>
</dbReference>
<keyword evidence="1" id="KW-0547">Nucleotide-binding</keyword>
<dbReference type="GO" id="GO:0005524">
    <property type="term" value="F:ATP binding"/>
    <property type="evidence" value="ECO:0007669"/>
    <property type="project" value="UniProtKB-UniRule"/>
</dbReference>
<dbReference type="GO" id="GO:0043138">
    <property type="term" value="F:3'-5' DNA helicase activity"/>
    <property type="evidence" value="ECO:0007669"/>
    <property type="project" value="TreeGrafter"/>
</dbReference>
<reference evidence="6 7" key="1">
    <citation type="submission" date="2016-04" db="EMBL/GenBank/DDBJ databases">
        <title>Complete genome sequence of natural rubber-degrading, novel Gram-negative bacterium, Rhizobacter gummiphilus strain NS21.</title>
        <authorList>
            <person name="Tabata M."/>
            <person name="Kasai D."/>
            <person name="Fukuda M."/>
        </authorList>
    </citation>
    <scope>NUCLEOTIDE SEQUENCE [LARGE SCALE GENOMIC DNA]</scope>
    <source>
        <strain evidence="6 7">NS21</strain>
    </source>
</reference>
<dbReference type="EMBL" id="CP015118">
    <property type="protein sequence ID" value="ARN18431.1"/>
    <property type="molecule type" value="Genomic_DNA"/>
</dbReference>
<sequence length="638" mass="69536">MSIPVITGDDLAELQYLAPDLDFTDAERQAVLLATGSGDVNAAPGSGKTTVLAAKLLLLARKWPYDQRGICVLSHTNVAREEIQRRLGATAEGARLLAYPHFIGTIHGFVDRFLALPALRSLGLSVDVIDDEVFANKAIALAMKKPSLWGWAQKDEGVKPMVGGLVYRGPDLVLGSEEGTIPKATSKTYPLLEEIKLQLTQAGVFRYADMFAFAEMLLEQSPAIKERVSRRFPLVYIDEMQDTSWEQEALLSRLFDDSVVVQRFGDVNQRILGGDGDFSKLSFPAEAALPISTSKRFGPGIAAVVSGVRVGGAPVTGTAADVHPPMLVTYATKRVGDVVELFGHHVLDRFDDAALHRRPVKALCARKQSDAKQAPGRTLLDYWPAYLEHSKGAGGRSDRLWALLSQPAEPRVDGISMHSRAVDAKRAAVLVLRAAKSPHIEGLRDGSQLLRRLADAGQDATDVRHLCRALALAPGLGANEAGRSQAIDWFYQYLLPLLPAGMTVAKFQTLPVFAPPEKQPEQEASQRLCQVMREGRCVEVEIGTVASMKGETHLATLVLESLGHPSRRFDLAEALPVLAGLKVRDPKMKESILSQFRNLYVGMSRPTSFLCLAINQERVTADCVAALQHQGWVVEPLV</sequence>
<keyword evidence="3" id="KW-0347">Helicase</keyword>
<dbReference type="PANTHER" id="PTHR11070">
    <property type="entry name" value="UVRD / RECB / PCRA DNA HELICASE FAMILY MEMBER"/>
    <property type="match status" value="1"/>
</dbReference>
<dbReference type="PROSITE" id="PS51198">
    <property type="entry name" value="UVRD_HELICASE_ATP_BIND"/>
    <property type="match status" value="1"/>
</dbReference>
<name>A0A1W6L2E0_9BURK</name>
<evidence type="ECO:0000256" key="1">
    <source>
        <dbReference type="ARBA" id="ARBA00022741"/>
    </source>
</evidence>
<dbReference type="InterPro" id="IPR014016">
    <property type="entry name" value="UvrD-like_ATP-bd"/>
</dbReference>
<dbReference type="RefSeq" id="WP_085748662.1">
    <property type="nucleotide sequence ID" value="NZ_BSPR01000022.1"/>
</dbReference>
<evidence type="ECO:0000256" key="3">
    <source>
        <dbReference type="ARBA" id="ARBA00022806"/>
    </source>
</evidence>
<keyword evidence="7" id="KW-1185">Reference proteome</keyword>
<evidence type="ECO:0000256" key="4">
    <source>
        <dbReference type="ARBA" id="ARBA00022840"/>
    </source>
</evidence>
<evidence type="ECO:0000256" key="2">
    <source>
        <dbReference type="ARBA" id="ARBA00022801"/>
    </source>
</evidence>
<evidence type="ECO:0000313" key="6">
    <source>
        <dbReference type="EMBL" id="ARN18431.1"/>
    </source>
</evidence>
<dbReference type="STRING" id="946333.A4W93_00020"/>
<dbReference type="InterPro" id="IPR027417">
    <property type="entry name" value="P-loop_NTPase"/>
</dbReference>
<accession>A0A1W6L2E0</accession>
<dbReference type="GO" id="GO:0000725">
    <property type="term" value="P:recombinational repair"/>
    <property type="evidence" value="ECO:0007669"/>
    <property type="project" value="TreeGrafter"/>
</dbReference>
<dbReference type="Gene3D" id="3.40.50.300">
    <property type="entry name" value="P-loop containing nucleotide triphosphate hydrolases"/>
    <property type="match status" value="2"/>
</dbReference>
<proteinExistence type="predicted"/>
<dbReference type="GO" id="GO:0016787">
    <property type="term" value="F:hydrolase activity"/>
    <property type="evidence" value="ECO:0007669"/>
    <property type="project" value="UniProtKB-UniRule"/>
</dbReference>
<dbReference type="OrthoDB" id="384988at2"/>
<organism evidence="6 7">
    <name type="scientific">Piscinibacter gummiphilus</name>
    <dbReference type="NCBI Taxonomy" id="946333"/>
    <lineage>
        <taxon>Bacteria</taxon>
        <taxon>Pseudomonadati</taxon>
        <taxon>Pseudomonadota</taxon>
        <taxon>Betaproteobacteria</taxon>
        <taxon>Burkholderiales</taxon>
        <taxon>Sphaerotilaceae</taxon>
        <taxon>Piscinibacter</taxon>
    </lineage>
</organism>
<dbReference type="KEGG" id="rgu:A4W93_00020"/>
<keyword evidence="4" id="KW-0067">ATP-binding</keyword>
<dbReference type="SUPFAM" id="SSF52540">
    <property type="entry name" value="P-loop containing nucleoside triphosphate hydrolases"/>
    <property type="match status" value="1"/>
</dbReference>